<dbReference type="SMART" id="SM00365">
    <property type="entry name" value="LRR_SD22"/>
    <property type="match status" value="2"/>
</dbReference>
<dbReference type="AlphaFoldDB" id="A0A915EFB6"/>
<dbReference type="WBParaSite" id="jg5277">
    <property type="protein sequence ID" value="jg5277"/>
    <property type="gene ID" value="jg5277"/>
</dbReference>
<organism evidence="1 2">
    <name type="scientific">Ditylenchus dipsaci</name>
    <dbReference type="NCBI Taxonomy" id="166011"/>
    <lineage>
        <taxon>Eukaryota</taxon>
        <taxon>Metazoa</taxon>
        <taxon>Ecdysozoa</taxon>
        <taxon>Nematoda</taxon>
        <taxon>Chromadorea</taxon>
        <taxon>Rhabditida</taxon>
        <taxon>Tylenchina</taxon>
        <taxon>Tylenchomorpha</taxon>
        <taxon>Sphaerularioidea</taxon>
        <taxon>Anguinidae</taxon>
        <taxon>Anguininae</taxon>
        <taxon>Ditylenchus</taxon>
    </lineage>
</organism>
<accession>A0A915EFB6</accession>
<name>A0A915EFB6_9BILA</name>
<dbReference type="Proteomes" id="UP000887574">
    <property type="component" value="Unplaced"/>
</dbReference>
<sequence length="85" mass="9885">MDSESIELNIVQIHPDVKELDLTRTRSKKIEGLDHLKKINSLCFRWNLLSKIENLSNLVTLTELDLYDNQQPLAQLDQCGQEHQL</sequence>
<keyword evidence="1" id="KW-1185">Reference proteome</keyword>
<protein>
    <submittedName>
        <fullName evidence="2">Uncharacterized protein</fullName>
    </submittedName>
</protein>
<proteinExistence type="predicted"/>
<evidence type="ECO:0000313" key="2">
    <source>
        <dbReference type="WBParaSite" id="jg5277"/>
    </source>
</evidence>
<evidence type="ECO:0000313" key="1">
    <source>
        <dbReference type="Proteomes" id="UP000887574"/>
    </source>
</evidence>
<dbReference type="Gene3D" id="3.80.10.10">
    <property type="entry name" value="Ribonuclease Inhibitor"/>
    <property type="match status" value="1"/>
</dbReference>
<dbReference type="InterPro" id="IPR032675">
    <property type="entry name" value="LRR_dom_sf"/>
</dbReference>
<reference evidence="2" key="1">
    <citation type="submission" date="2022-11" db="UniProtKB">
        <authorList>
            <consortium name="WormBaseParasite"/>
        </authorList>
    </citation>
    <scope>IDENTIFICATION</scope>
</reference>
<dbReference type="SUPFAM" id="SSF52058">
    <property type="entry name" value="L domain-like"/>
    <property type="match status" value="1"/>
</dbReference>